<sequence>MNPEDIKFFHKFFRNYTKKFYSNAEIDDETKINLKLKEVHTYRVYRNITYISKSLNLKEEEINLAKAVALFHDIGRFEQLKQYKTFLDGKSESHSEIGLKILYEKGILNRTEEREREILITAIKFHNVREIPKNLNTEELFFCRLIRDADKIDIFKVWIDYFEHKSCYDPSYGMDLSDSNEYSHNIISDIIANKISLLENVRTYNDLKLLLLTWIYDINFDASLNLILKRKYIREIFKILPKNKEMKNVFEHVRFYISER</sequence>
<reference evidence="2" key="1">
    <citation type="submission" date="2014-09" db="EMBL/GenBank/DDBJ databases">
        <authorList>
            <person name="Probst J Alexander"/>
        </authorList>
    </citation>
    <scope>NUCLEOTIDE SEQUENCE</scope>
</reference>
<name>A0A098E717_9ZZZZ</name>
<evidence type="ECO:0000313" key="2">
    <source>
        <dbReference type="EMBL" id="CEG11778.1"/>
    </source>
</evidence>
<accession>A0A098E717</accession>
<dbReference type="InterPro" id="IPR003607">
    <property type="entry name" value="HD/PDEase_dom"/>
</dbReference>
<gene>
    <name evidence="2" type="ORF">MSIBF_A1680009</name>
</gene>
<dbReference type="AlphaFoldDB" id="A0A098E717"/>
<dbReference type="GO" id="GO:0016787">
    <property type="term" value="F:hydrolase activity"/>
    <property type="evidence" value="ECO:0007669"/>
    <property type="project" value="UniProtKB-KW"/>
</dbReference>
<proteinExistence type="predicted"/>
<dbReference type="InterPro" id="IPR006674">
    <property type="entry name" value="HD_domain"/>
</dbReference>
<dbReference type="PROSITE" id="PS51831">
    <property type="entry name" value="HD"/>
    <property type="match status" value="1"/>
</dbReference>
<evidence type="ECO:0000259" key="1">
    <source>
        <dbReference type="PROSITE" id="PS51831"/>
    </source>
</evidence>
<dbReference type="Pfam" id="PF01966">
    <property type="entry name" value="HD"/>
    <property type="match status" value="1"/>
</dbReference>
<protein>
    <submittedName>
        <fullName evidence="2">Putative metal-dependent phosphohydrolase</fullName>
    </submittedName>
</protein>
<feature type="domain" description="HD" evidence="1">
    <location>
        <begin position="37"/>
        <end position="155"/>
    </location>
</feature>
<organism evidence="2">
    <name type="scientific">groundwater metagenome</name>
    <dbReference type="NCBI Taxonomy" id="717931"/>
    <lineage>
        <taxon>unclassified sequences</taxon>
        <taxon>metagenomes</taxon>
        <taxon>ecological metagenomes</taxon>
    </lineage>
</organism>
<dbReference type="Gene3D" id="1.10.3210.10">
    <property type="entry name" value="Hypothetical protein af1432"/>
    <property type="match status" value="1"/>
</dbReference>
<dbReference type="CDD" id="cd00077">
    <property type="entry name" value="HDc"/>
    <property type="match status" value="1"/>
</dbReference>
<keyword evidence="2" id="KW-0378">Hydrolase</keyword>
<dbReference type="SUPFAM" id="SSF109604">
    <property type="entry name" value="HD-domain/PDEase-like"/>
    <property type="match status" value="1"/>
</dbReference>
<dbReference type="EMBL" id="CCXY01000077">
    <property type="protein sequence ID" value="CEG11778.1"/>
    <property type="molecule type" value="Genomic_DNA"/>
</dbReference>